<gene>
    <name evidence="2" type="ORF">POVWA1_050660</name>
    <name evidence="1" type="ORF">POVWA2_011980</name>
</gene>
<evidence type="ECO:0000313" key="2">
    <source>
        <dbReference type="EMBL" id="SBT44810.1"/>
    </source>
</evidence>
<evidence type="ECO:0000313" key="4">
    <source>
        <dbReference type="Proteomes" id="UP000078555"/>
    </source>
</evidence>
<protein>
    <submittedName>
        <fullName evidence="2">Uncharacterized protein</fullName>
    </submittedName>
</protein>
<dbReference type="Proteomes" id="UP000078555">
    <property type="component" value="Unassembled WGS sequence"/>
</dbReference>
<reference evidence="2" key="1">
    <citation type="submission" date="2016-05" db="EMBL/GenBank/DDBJ databases">
        <authorList>
            <person name="Lavstsen T."/>
            <person name="Jespersen J.S."/>
        </authorList>
    </citation>
    <scope>NUCLEOTIDE SEQUENCE [LARGE SCALE GENOMIC DNA]</scope>
</reference>
<accession>A0A1A8ZLR3</accession>
<dbReference type="AlphaFoldDB" id="A0A1A8ZLR3"/>
<evidence type="ECO:0000313" key="1">
    <source>
        <dbReference type="EMBL" id="SBT32896.1"/>
    </source>
</evidence>
<dbReference type="EMBL" id="FLRD01000135">
    <property type="protein sequence ID" value="SBT44810.1"/>
    <property type="molecule type" value="Genomic_DNA"/>
</dbReference>
<reference evidence="3 4" key="2">
    <citation type="submission" date="2016-05" db="EMBL/GenBank/DDBJ databases">
        <authorList>
            <person name="Naeem Raeece"/>
        </authorList>
    </citation>
    <scope>NUCLEOTIDE SEQUENCE [LARGE SCALE GENOMIC DNA]</scope>
</reference>
<sequence>MDTNGVPLLIESSTAATLAKASDPNTCTHEYYFAQFGNTMNVVVYTIAERYYQKMCLTESGNATRKDIYPGESQYRVNAQATAFTVTRVFNQITREKL</sequence>
<keyword evidence="4" id="KW-1185">Reference proteome</keyword>
<dbReference type="EMBL" id="FLRE01000046">
    <property type="protein sequence ID" value="SBT32896.1"/>
    <property type="molecule type" value="Genomic_DNA"/>
</dbReference>
<organism evidence="2 4">
    <name type="scientific">Plasmodium ovale wallikeri</name>
    <dbReference type="NCBI Taxonomy" id="864142"/>
    <lineage>
        <taxon>Eukaryota</taxon>
        <taxon>Sar</taxon>
        <taxon>Alveolata</taxon>
        <taxon>Apicomplexa</taxon>
        <taxon>Aconoidasida</taxon>
        <taxon>Haemosporida</taxon>
        <taxon>Plasmodiidae</taxon>
        <taxon>Plasmodium</taxon>
        <taxon>Plasmodium (Plasmodium)</taxon>
    </lineage>
</organism>
<name>A0A1A8ZLR3_PLAOA</name>
<proteinExistence type="predicted"/>
<evidence type="ECO:0000313" key="3">
    <source>
        <dbReference type="Proteomes" id="UP000078550"/>
    </source>
</evidence>
<dbReference type="Proteomes" id="UP000078550">
    <property type="component" value="Unassembled WGS sequence"/>
</dbReference>